<accession>A0ABR2G1W9</accession>
<name>A0ABR2G1W9_9ROSI</name>
<evidence type="ECO:0000313" key="2">
    <source>
        <dbReference type="Proteomes" id="UP001472677"/>
    </source>
</evidence>
<keyword evidence="2" id="KW-1185">Reference proteome</keyword>
<evidence type="ECO:0000313" key="1">
    <source>
        <dbReference type="EMBL" id="KAK8590279.1"/>
    </source>
</evidence>
<protein>
    <submittedName>
        <fullName evidence="1">Uncharacterized protein</fullName>
    </submittedName>
</protein>
<reference evidence="1 2" key="1">
    <citation type="journal article" date="2024" name="G3 (Bethesda)">
        <title>Genome assembly of Hibiscus sabdariffa L. provides insights into metabolisms of medicinal natural products.</title>
        <authorList>
            <person name="Kim T."/>
        </authorList>
    </citation>
    <scope>NUCLEOTIDE SEQUENCE [LARGE SCALE GENOMIC DNA]</scope>
    <source>
        <strain evidence="1">TK-2024</strain>
        <tissue evidence="1">Old leaves</tissue>
    </source>
</reference>
<organism evidence="1 2">
    <name type="scientific">Hibiscus sabdariffa</name>
    <name type="common">roselle</name>
    <dbReference type="NCBI Taxonomy" id="183260"/>
    <lineage>
        <taxon>Eukaryota</taxon>
        <taxon>Viridiplantae</taxon>
        <taxon>Streptophyta</taxon>
        <taxon>Embryophyta</taxon>
        <taxon>Tracheophyta</taxon>
        <taxon>Spermatophyta</taxon>
        <taxon>Magnoliopsida</taxon>
        <taxon>eudicotyledons</taxon>
        <taxon>Gunneridae</taxon>
        <taxon>Pentapetalae</taxon>
        <taxon>rosids</taxon>
        <taxon>malvids</taxon>
        <taxon>Malvales</taxon>
        <taxon>Malvaceae</taxon>
        <taxon>Malvoideae</taxon>
        <taxon>Hibiscus</taxon>
    </lineage>
</organism>
<dbReference type="Proteomes" id="UP001472677">
    <property type="component" value="Unassembled WGS sequence"/>
</dbReference>
<proteinExistence type="predicted"/>
<sequence>MTPWPYRQKPLPHSPPPLNSHAIATLAQHSSFWSSSMMISLDVQSISTDITLRVIIMGTSSSLVSSGHDRYPFAGLRLPKNA</sequence>
<dbReference type="EMBL" id="JBBPBM010000004">
    <property type="protein sequence ID" value="KAK8590279.1"/>
    <property type="molecule type" value="Genomic_DNA"/>
</dbReference>
<comment type="caution">
    <text evidence="1">The sequence shown here is derived from an EMBL/GenBank/DDBJ whole genome shotgun (WGS) entry which is preliminary data.</text>
</comment>
<gene>
    <name evidence="1" type="ORF">V6N12_024655</name>
</gene>